<sequence length="251" mass="28322">MKVNILKRFIWSLSNFKNVAKLRSEKISKPIVYLITLMFLLAIPYAAIMAFDSQQAVNQISDSAISDELTGHFDGETVNLDEDRSLVEEGNTSIAFTEEGFEQAEGNVVLYFQSEQATLVTDRNHYSFLYDDVISSGDFTLQQIVDGLDQFILTLILVSTIIYFFISFVIKLAEVTLLGFAGFIGNKSLNREAQFSGIWKLAVYVATLPTIMVSIIQWTGIQQNLSGIIFWLGSFIIMYLVLKHIPKQTEQ</sequence>
<comment type="caution">
    <text evidence="2">The sequence shown here is derived from an EMBL/GenBank/DDBJ whole genome shotgun (WGS) entry which is preliminary data.</text>
</comment>
<dbReference type="Pfam" id="PF06691">
    <property type="entry name" value="DUF1189"/>
    <property type="match status" value="1"/>
</dbReference>
<feature type="transmembrane region" description="Helical" evidence="1">
    <location>
        <begin position="225"/>
        <end position="242"/>
    </location>
</feature>
<gene>
    <name evidence="2" type="ORF">AHA02nite_23070</name>
</gene>
<evidence type="ECO:0000313" key="3">
    <source>
        <dbReference type="Proteomes" id="UP000321440"/>
    </source>
</evidence>
<proteinExistence type="predicted"/>
<dbReference type="Proteomes" id="UP000321440">
    <property type="component" value="Unassembled WGS sequence"/>
</dbReference>
<evidence type="ECO:0008006" key="4">
    <source>
        <dbReference type="Google" id="ProtNLM"/>
    </source>
</evidence>
<dbReference type="EMBL" id="BJYA01000015">
    <property type="protein sequence ID" value="GEN46531.1"/>
    <property type="molecule type" value="Genomic_DNA"/>
</dbReference>
<feature type="transmembrane region" description="Helical" evidence="1">
    <location>
        <begin position="31"/>
        <end position="51"/>
    </location>
</feature>
<dbReference type="OrthoDB" id="1903376at2"/>
<dbReference type="RefSeq" id="WP_146817415.1">
    <property type="nucleotide sequence ID" value="NZ_BJYA01000015.1"/>
</dbReference>
<organism evidence="2 3">
    <name type="scientific">Alkalibacillus haloalkaliphilus</name>
    <dbReference type="NCBI Taxonomy" id="94136"/>
    <lineage>
        <taxon>Bacteria</taxon>
        <taxon>Bacillati</taxon>
        <taxon>Bacillota</taxon>
        <taxon>Bacilli</taxon>
        <taxon>Bacillales</taxon>
        <taxon>Bacillaceae</taxon>
        <taxon>Alkalibacillus</taxon>
    </lineage>
</organism>
<keyword evidence="1" id="KW-0812">Transmembrane</keyword>
<evidence type="ECO:0000256" key="1">
    <source>
        <dbReference type="SAM" id="Phobius"/>
    </source>
</evidence>
<name>A0A511W713_9BACI</name>
<dbReference type="InterPro" id="IPR009574">
    <property type="entry name" value="DUF1189"/>
</dbReference>
<evidence type="ECO:0000313" key="2">
    <source>
        <dbReference type="EMBL" id="GEN46531.1"/>
    </source>
</evidence>
<protein>
    <recommendedName>
        <fullName evidence="4">DUF1189 domain-containing protein</fullName>
    </recommendedName>
</protein>
<keyword evidence="3" id="KW-1185">Reference proteome</keyword>
<feature type="transmembrane region" description="Helical" evidence="1">
    <location>
        <begin position="151"/>
        <end position="180"/>
    </location>
</feature>
<accession>A0A511W713</accession>
<reference evidence="2 3" key="1">
    <citation type="submission" date="2019-07" db="EMBL/GenBank/DDBJ databases">
        <title>Whole genome shotgun sequence of Alkalibacillus haloalkaliphilus NBRC 103110.</title>
        <authorList>
            <person name="Hosoyama A."/>
            <person name="Uohara A."/>
            <person name="Ohji S."/>
            <person name="Ichikawa N."/>
        </authorList>
    </citation>
    <scope>NUCLEOTIDE SEQUENCE [LARGE SCALE GENOMIC DNA]</scope>
    <source>
        <strain evidence="2 3">NBRC 103110</strain>
    </source>
</reference>
<keyword evidence="1" id="KW-1133">Transmembrane helix</keyword>
<feature type="transmembrane region" description="Helical" evidence="1">
    <location>
        <begin position="201"/>
        <end position="219"/>
    </location>
</feature>
<dbReference type="AlphaFoldDB" id="A0A511W713"/>
<keyword evidence="1" id="KW-0472">Membrane</keyword>